<evidence type="ECO:0000313" key="1">
    <source>
        <dbReference type="EMBL" id="HDS63200.1"/>
    </source>
</evidence>
<reference evidence="1" key="1">
    <citation type="journal article" date="2020" name="mSystems">
        <title>Genome- and Community-Level Interaction Insights into Carbon Utilization and Element Cycling Functions of Hydrothermarchaeota in Hydrothermal Sediment.</title>
        <authorList>
            <person name="Zhou Z."/>
            <person name="Liu Y."/>
            <person name="Xu W."/>
            <person name="Pan J."/>
            <person name="Luo Z.H."/>
            <person name="Li M."/>
        </authorList>
    </citation>
    <scope>NUCLEOTIDE SEQUENCE</scope>
    <source>
        <strain evidence="1">SpSt-1183</strain>
    </source>
</reference>
<gene>
    <name evidence="1" type="ORF">ENN52_03545</name>
</gene>
<dbReference type="Gene3D" id="3.40.1160.10">
    <property type="entry name" value="Acetylglutamate kinase-like"/>
    <property type="match status" value="1"/>
</dbReference>
<keyword evidence="1" id="KW-0418">Kinase</keyword>
<protein>
    <submittedName>
        <fullName evidence="1">Acetylglutamate kinase</fullName>
        <ecNumber evidence="1">2.7.2.8</ecNumber>
    </submittedName>
</protein>
<dbReference type="AlphaFoldDB" id="A0A831PSF0"/>
<dbReference type="EMBL" id="DSBY01000147">
    <property type="protein sequence ID" value="HDS63200.1"/>
    <property type="molecule type" value="Genomic_DNA"/>
</dbReference>
<dbReference type="SUPFAM" id="SSF53633">
    <property type="entry name" value="Carbamate kinase-like"/>
    <property type="match status" value="1"/>
</dbReference>
<sequence length="47" mass="4886">GMIPKIGSCVRAVRGGVPNAHIVNGNKPHTILLELFTDAGVGTMITE</sequence>
<dbReference type="EC" id="2.7.2.8" evidence="1"/>
<dbReference type="InterPro" id="IPR036393">
    <property type="entry name" value="AceGlu_kinase-like_sf"/>
</dbReference>
<dbReference type="Proteomes" id="UP000885648">
    <property type="component" value="Unassembled WGS sequence"/>
</dbReference>
<accession>A0A831PSF0</accession>
<name>A0A831PSF0_9EURY</name>
<feature type="non-terminal residue" evidence="1">
    <location>
        <position position="1"/>
    </location>
</feature>
<dbReference type="GO" id="GO:0003991">
    <property type="term" value="F:acetylglutamate kinase activity"/>
    <property type="evidence" value="ECO:0007669"/>
    <property type="project" value="UniProtKB-EC"/>
</dbReference>
<proteinExistence type="predicted"/>
<organism evidence="1">
    <name type="scientific">Methanofollis liminatans</name>
    <dbReference type="NCBI Taxonomy" id="2201"/>
    <lineage>
        <taxon>Archaea</taxon>
        <taxon>Methanobacteriati</taxon>
        <taxon>Methanobacteriota</taxon>
        <taxon>Stenosarchaea group</taxon>
        <taxon>Methanomicrobia</taxon>
        <taxon>Methanomicrobiales</taxon>
        <taxon>Methanomicrobiaceae</taxon>
        <taxon>Methanofollis</taxon>
    </lineage>
</organism>
<comment type="caution">
    <text evidence="1">The sequence shown here is derived from an EMBL/GenBank/DDBJ whole genome shotgun (WGS) entry which is preliminary data.</text>
</comment>
<keyword evidence="1" id="KW-0808">Transferase</keyword>